<organism evidence="2 3">
    <name type="scientific">Sedimentitalea xiamensis</name>
    <dbReference type="NCBI Taxonomy" id="3050037"/>
    <lineage>
        <taxon>Bacteria</taxon>
        <taxon>Pseudomonadati</taxon>
        <taxon>Pseudomonadota</taxon>
        <taxon>Alphaproteobacteria</taxon>
        <taxon>Rhodobacterales</taxon>
        <taxon>Paracoccaceae</taxon>
        <taxon>Sedimentitalea</taxon>
    </lineage>
</organism>
<feature type="transmembrane region" description="Helical" evidence="1">
    <location>
        <begin position="349"/>
        <end position="369"/>
    </location>
</feature>
<feature type="transmembrane region" description="Helical" evidence="1">
    <location>
        <begin position="12"/>
        <end position="30"/>
    </location>
</feature>
<comment type="caution">
    <text evidence="2">The sequence shown here is derived from an EMBL/GenBank/DDBJ whole genome shotgun (WGS) entry which is preliminary data.</text>
</comment>
<keyword evidence="1" id="KW-1133">Transmembrane helix</keyword>
<evidence type="ECO:0000313" key="2">
    <source>
        <dbReference type="EMBL" id="MDK3075212.1"/>
    </source>
</evidence>
<feature type="transmembrane region" description="Helical" evidence="1">
    <location>
        <begin position="287"/>
        <end position="304"/>
    </location>
</feature>
<feature type="transmembrane region" description="Helical" evidence="1">
    <location>
        <begin position="42"/>
        <end position="63"/>
    </location>
</feature>
<proteinExistence type="predicted"/>
<feature type="transmembrane region" description="Helical" evidence="1">
    <location>
        <begin position="246"/>
        <end position="267"/>
    </location>
</feature>
<dbReference type="Proteomes" id="UP001227126">
    <property type="component" value="Unassembled WGS sequence"/>
</dbReference>
<dbReference type="EMBL" id="JASNJE010000032">
    <property type="protein sequence ID" value="MDK3075212.1"/>
    <property type="molecule type" value="Genomic_DNA"/>
</dbReference>
<feature type="transmembrane region" description="Helical" evidence="1">
    <location>
        <begin position="215"/>
        <end position="234"/>
    </location>
</feature>
<accession>A0ABT7FJ99</accession>
<protein>
    <submittedName>
        <fullName evidence="2">DUF4153 domain-containing protein</fullName>
    </submittedName>
</protein>
<feature type="transmembrane region" description="Helical" evidence="1">
    <location>
        <begin position="183"/>
        <end position="203"/>
    </location>
</feature>
<feature type="transmembrane region" description="Helical" evidence="1">
    <location>
        <begin position="70"/>
        <end position="90"/>
    </location>
</feature>
<dbReference type="RefSeq" id="WP_284487142.1">
    <property type="nucleotide sequence ID" value="NZ_JASNJE010000032.1"/>
</dbReference>
<reference evidence="2 3" key="1">
    <citation type="submission" date="2023-05" db="EMBL/GenBank/DDBJ databases">
        <title>Sedimentitalea sp. nov. JM2-8.</title>
        <authorList>
            <person name="Huang J."/>
        </authorList>
    </citation>
    <scope>NUCLEOTIDE SEQUENCE [LARGE SCALE GENOMIC DNA]</scope>
    <source>
        <strain evidence="2 3">JM2-8</strain>
    </source>
</reference>
<keyword evidence="1" id="KW-0472">Membrane</keyword>
<feature type="transmembrane region" description="Helical" evidence="1">
    <location>
        <begin position="144"/>
        <end position="163"/>
    </location>
</feature>
<feature type="transmembrane region" description="Helical" evidence="1">
    <location>
        <begin position="316"/>
        <end position="337"/>
    </location>
</feature>
<evidence type="ECO:0000313" key="3">
    <source>
        <dbReference type="Proteomes" id="UP001227126"/>
    </source>
</evidence>
<keyword evidence="1" id="KW-0812">Transmembrane</keyword>
<evidence type="ECO:0000256" key="1">
    <source>
        <dbReference type="SAM" id="Phobius"/>
    </source>
</evidence>
<name>A0ABT7FJ99_9RHOB</name>
<keyword evidence="3" id="KW-1185">Reference proteome</keyword>
<feature type="transmembrane region" description="Helical" evidence="1">
    <location>
        <begin position="102"/>
        <end position="123"/>
    </location>
</feature>
<sequence length="591" mass="63199">MAQGTDLEVAAHRAVMVVLGGMVGLALWALGGQSDGETLSPAIYLALFSFAATFGSISLALAGPVSIPRALMGALFPAIGLAALVSVAGLRELVATDLLDDPVMLSVAAVLVLFFTPFLLVWLSDRTAGLAYARLFDAAWTMTVRYILAWGFVAVFWLVAFLSNALLGLVDVTVVDILLRTDWARFGISGAVLGLGLAVIYELRDTISPYPMLRLLRLLVPVMLVVVLVFLVAVPVRGLTHLFGELSAASILLGAAVAAITLISTALDRGDESAVRTAGIRAATRGLALLSPALGVLAVWAVVLRVQQYGWTPDRILAVTVALFLLIYGLGYAASVVKGRGWMARIRGVNVVMAIAVMAVCVAWMTPILNVDRLSVNSQISRFETGRSTLDQLALWQMEHGWGRAGQDGLQRLEAMTQRPDHDAIVARIVAVRGEINRYGFEQSLLRQMAPERAGELFSMMPVRPEDAGISVERLQSVPMYLLDSWLKGCTETLPDGRAGCVLVKGAFVPAVPVTDQAIVVFLDPNGSVRANYVLWRDGEVIVRGLFDPGSDTWPDLTASDIADLLDGAFDIRPSGANALFLNGATLAPLP</sequence>
<gene>
    <name evidence="2" type="ORF">QO034_19165</name>
</gene>